<dbReference type="GO" id="GO:0007165">
    <property type="term" value="P:signal transduction"/>
    <property type="evidence" value="ECO:0007669"/>
    <property type="project" value="UniProtKB-ARBA"/>
</dbReference>
<gene>
    <name evidence="12" type="ORF">FGO68_gene2345</name>
</gene>
<evidence type="ECO:0000313" key="13">
    <source>
        <dbReference type="Proteomes" id="UP000785679"/>
    </source>
</evidence>
<evidence type="ECO:0000256" key="7">
    <source>
        <dbReference type="ARBA" id="ARBA00023136"/>
    </source>
</evidence>
<sequence>MNNQQFIEETKHESGSSLSSDQEEEEYLVKRRQAIHQERNQSQSLWQRLYSKLPDVDEFLSYQTQQELNVLDRRLGQIFYIAFVVIFLYIVVFNFGIKKKYLVTNQKDGVVIVRQIGSQTTSVIGNQTYVWDMQFAGQEDGSIFIPTIIKVKRNQEMGVCVKEDSRCKNDSECSSMYGEGSLCVVDEGKCKIRQWCGNIAEVHYIKDFSRVEIIMNSYLPSDSGILSSLNNDPDDLERAGKQVSYPSANANQFQVHDLLSIAGITNFTSISYNGAILSAQLNWNCDEYRCTQGIQVIRMDETLQSSGKGYKLEQIVWEGINKRTLIEEQGIKIFANASGSVQELSLYNIVLQLSSAIGLLLAARSLTDFIMLKVFNEKNHYANMKFIKTELL</sequence>
<dbReference type="OrthoDB" id="312528at2759"/>
<evidence type="ECO:0000256" key="6">
    <source>
        <dbReference type="ARBA" id="ARBA00023065"/>
    </source>
</evidence>
<dbReference type="InterPro" id="IPR059116">
    <property type="entry name" value="P2X_receptor"/>
</dbReference>
<dbReference type="InterPro" id="IPR027309">
    <property type="entry name" value="P2X_extracellular_dom_sf"/>
</dbReference>
<feature type="region of interest" description="Disordered" evidence="10">
    <location>
        <begin position="1"/>
        <end position="25"/>
    </location>
</feature>
<evidence type="ECO:0000256" key="11">
    <source>
        <dbReference type="SAM" id="Phobius"/>
    </source>
</evidence>
<reference evidence="12" key="1">
    <citation type="submission" date="2019-06" db="EMBL/GenBank/DDBJ databases">
        <authorList>
            <person name="Zheng W."/>
        </authorList>
    </citation>
    <scope>NUCLEOTIDE SEQUENCE</scope>
    <source>
        <strain evidence="12">QDHG01</strain>
    </source>
</reference>
<keyword evidence="3" id="KW-0813">Transport</keyword>
<comment type="similarity">
    <text evidence="2">Belongs to the P2X receptor family.</text>
</comment>
<keyword evidence="8" id="KW-1071">Ligand-gated ion channel</keyword>
<feature type="transmembrane region" description="Helical" evidence="11">
    <location>
        <begin position="78"/>
        <end position="97"/>
    </location>
</feature>
<keyword evidence="6" id="KW-0406">Ion transport</keyword>
<keyword evidence="13" id="KW-1185">Reference proteome</keyword>
<dbReference type="PANTHER" id="PTHR10125">
    <property type="entry name" value="P2X PURINOCEPTOR"/>
    <property type="match status" value="1"/>
</dbReference>
<dbReference type="Gene3D" id="2.60.490.10">
    <property type="entry name" value="atp-gated p2x4 ion channel domain"/>
    <property type="match status" value="1"/>
</dbReference>
<evidence type="ECO:0000256" key="1">
    <source>
        <dbReference type="ARBA" id="ARBA00004308"/>
    </source>
</evidence>
<evidence type="ECO:0000256" key="5">
    <source>
        <dbReference type="ARBA" id="ARBA00022989"/>
    </source>
</evidence>
<dbReference type="PANTHER" id="PTHR10125:SF31">
    <property type="entry name" value="P2X RECEPTOR E"/>
    <property type="match status" value="1"/>
</dbReference>
<dbReference type="Gene3D" id="1.10.287.940">
    <property type="entry name" value="atp-gated p2x4 ion channel"/>
    <property type="match status" value="1"/>
</dbReference>
<dbReference type="GO" id="GO:0012505">
    <property type="term" value="C:endomembrane system"/>
    <property type="evidence" value="ECO:0007669"/>
    <property type="project" value="UniProtKB-SubCell"/>
</dbReference>
<dbReference type="Proteomes" id="UP000785679">
    <property type="component" value="Unassembled WGS sequence"/>
</dbReference>
<keyword evidence="9" id="KW-0407">Ion channel</keyword>
<evidence type="ECO:0000256" key="4">
    <source>
        <dbReference type="ARBA" id="ARBA00022692"/>
    </source>
</evidence>
<evidence type="ECO:0000256" key="8">
    <source>
        <dbReference type="ARBA" id="ARBA00023286"/>
    </source>
</evidence>
<comment type="subcellular location">
    <subcellularLocation>
        <location evidence="1">Endomembrane system</location>
    </subcellularLocation>
</comment>
<evidence type="ECO:0000256" key="3">
    <source>
        <dbReference type="ARBA" id="ARBA00022448"/>
    </source>
</evidence>
<evidence type="ECO:0000256" key="10">
    <source>
        <dbReference type="SAM" id="MobiDB-lite"/>
    </source>
</evidence>
<comment type="caution">
    <text evidence="12">The sequence shown here is derived from an EMBL/GenBank/DDBJ whole genome shotgun (WGS) entry which is preliminary data.</text>
</comment>
<keyword evidence="7 11" id="KW-0472">Membrane</keyword>
<organism evidence="12 13">
    <name type="scientific">Halteria grandinella</name>
    <dbReference type="NCBI Taxonomy" id="5974"/>
    <lineage>
        <taxon>Eukaryota</taxon>
        <taxon>Sar</taxon>
        <taxon>Alveolata</taxon>
        <taxon>Ciliophora</taxon>
        <taxon>Intramacronucleata</taxon>
        <taxon>Spirotrichea</taxon>
        <taxon>Stichotrichia</taxon>
        <taxon>Sporadotrichida</taxon>
        <taxon>Halteriidae</taxon>
        <taxon>Halteria</taxon>
    </lineage>
</organism>
<keyword evidence="4 11" id="KW-0812">Transmembrane</keyword>
<dbReference type="GO" id="GO:0015267">
    <property type="term" value="F:channel activity"/>
    <property type="evidence" value="ECO:0007669"/>
    <property type="project" value="UniProtKB-ARBA"/>
</dbReference>
<evidence type="ECO:0000256" key="2">
    <source>
        <dbReference type="ARBA" id="ARBA00009848"/>
    </source>
</evidence>
<evidence type="ECO:0000256" key="9">
    <source>
        <dbReference type="ARBA" id="ARBA00023303"/>
    </source>
</evidence>
<dbReference type="AlphaFoldDB" id="A0A8J8NPS3"/>
<name>A0A8J8NPS3_HALGN</name>
<keyword evidence="5 11" id="KW-1133">Transmembrane helix</keyword>
<proteinExistence type="inferred from homology"/>
<accession>A0A8J8NPS3</accession>
<dbReference type="Pfam" id="PF00864">
    <property type="entry name" value="P2X_receptor"/>
    <property type="match status" value="1"/>
</dbReference>
<dbReference type="GO" id="GO:0016020">
    <property type="term" value="C:membrane"/>
    <property type="evidence" value="ECO:0007669"/>
    <property type="project" value="TreeGrafter"/>
</dbReference>
<protein>
    <submittedName>
        <fullName evidence="12">Uncharacterized protein</fullName>
    </submittedName>
</protein>
<dbReference type="EMBL" id="RRYP01009122">
    <property type="protein sequence ID" value="TNV79287.1"/>
    <property type="molecule type" value="Genomic_DNA"/>
</dbReference>
<evidence type="ECO:0000313" key="12">
    <source>
        <dbReference type="EMBL" id="TNV79287.1"/>
    </source>
</evidence>
<dbReference type="GO" id="GO:0070588">
    <property type="term" value="P:calcium ion transmembrane transport"/>
    <property type="evidence" value="ECO:0007669"/>
    <property type="project" value="TreeGrafter"/>
</dbReference>